<keyword evidence="2" id="KW-1185">Reference proteome</keyword>
<dbReference type="EMBL" id="JANAWD010000356">
    <property type="protein sequence ID" value="KAJ3480771.1"/>
    <property type="molecule type" value="Genomic_DNA"/>
</dbReference>
<evidence type="ECO:0000313" key="2">
    <source>
        <dbReference type="Proteomes" id="UP001212997"/>
    </source>
</evidence>
<accession>A0AAD5YBE7</accession>
<evidence type="ECO:0000313" key="1">
    <source>
        <dbReference type="EMBL" id="KAJ3480771.1"/>
    </source>
</evidence>
<dbReference type="Proteomes" id="UP001212997">
    <property type="component" value="Unassembled WGS sequence"/>
</dbReference>
<evidence type="ECO:0008006" key="3">
    <source>
        <dbReference type="Google" id="ProtNLM"/>
    </source>
</evidence>
<organism evidence="1 2">
    <name type="scientific">Meripilus lineatus</name>
    <dbReference type="NCBI Taxonomy" id="2056292"/>
    <lineage>
        <taxon>Eukaryota</taxon>
        <taxon>Fungi</taxon>
        <taxon>Dikarya</taxon>
        <taxon>Basidiomycota</taxon>
        <taxon>Agaricomycotina</taxon>
        <taxon>Agaricomycetes</taxon>
        <taxon>Polyporales</taxon>
        <taxon>Meripilaceae</taxon>
        <taxon>Meripilus</taxon>
    </lineage>
</organism>
<name>A0AAD5YBE7_9APHY</name>
<dbReference type="Gene3D" id="1.10.510.10">
    <property type="entry name" value="Transferase(Phosphotransferase) domain 1"/>
    <property type="match status" value="1"/>
</dbReference>
<sequence length="240" mass="28462">MSTQPTPPNDTRREIKAHVLLKSEIYRRDHQKWLEERGYMLRPRFTPGWIPSWTVGGDREWEGYNREDGLSHSNPFIMDATRISDNEMVVLKRIYFPPEVEIAMLFSTEPLASHPKNHCVPIYESFRIPDEENDLIIVMPQLRPFDNPRFKSATKGVEFIRPLVDDMVQDDPEKRPTIDEVVQRFDELKKSISYWKLRSRLVELEEDEWPGLATFRAIAHIYRTTLHVITFRNPIPHPRR</sequence>
<protein>
    <recommendedName>
        <fullName evidence="3">Protein kinase domain-containing protein</fullName>
    </recommendedName>
</protein>
<gene>
    <name evidence="1" type="ORF">NLI96_g8116</name>
</gene>
<reference evidence="1" key="1">
    <citation type="submission" date="2022-07" db="EMBL/GenBank/DDBJ databases">
        <title>Genome Sequence of Physisporinus lineatus.</title>
        <authorList>
            <person name="Buettner E."/>
        </authorList>
    </citation>
    <scope>NUCLEOTIDE SEQUENCE</scope>
    <source>
        <strain evidence="1">VT162</strain>
    </source>
</reference>
<comment type="caution">
    <text evidence="1">The sequence shown here is derived from an EMBL/GenBank/DDBJ whole genome shotgun (WGS) entry which is preliminary data.</text>
</comment>
<proteinExistence type="predicted"/>
<dbReference type="AlphaFoldDB" id="A0AAD5YBE7"/>